<keyword evidence="6" id="KW-0472">Membrane</keyword>
<evidence type="ECO:0000313" key="8">
    <source>
        <dbReference type="EMBL" id="KAK9757757.1"/>
    </source>
</evidence>
<dbReference type="GO" id="GO:0032259">
    <property type="term" value="P:methylation"/>
    <property type="evidence" value="ECO:0007669"/>
    <property type="project" value="UniProtKB-KW"/>
</dbReference>
<keyword evidence="5 6" id="KW-0949">S-adenosyl-L-methionine</keyword>
<dbReference type="AlphaFoldDB" id="A0AAW1NGP3"/>
<comment type="catalytic activity">
    <reaction evidence="1 6">
        <text>[phosphatase 2A protein]-C-terminal L-leucine + S-adenosyl-L-methionine = [phosphatase 2A protein]-C-terminal L-leucine methyl ester + S-adenosyl-L-homocysteine</text>
        <dbReference type="Rhea" id="RHEA:48544"/>
        <dbReference type="Rhea" id="RHEA-COMP:12134"/>
        <dbReference type="Rhea" id="RHEA-COMP:12135"/>
        <dbReference type="ChEBI" id="CHEBI:57856"/>
        <dbReference type="ChEBI" id="CHEBI:59789"/>
        <dbReference type="ChEBI" id="CHEBI:90516"/>
        <dbReference type="ChEBI" id="CHEBI:90517"/>
        <dbReference type="EC" id="2.1.1.233"/>
    </reaction>
</comment>
<comment type="subcellular location">
    <subcellularLocation>
        <location evidence="6">Cytoplasm</location>
    </subcellularLocation>
    <subcellularLocation>
        <location evidence="6">Membrane</location>
        <topology evidence="6">Peripheral membrane protein</topology>
    </subcellularLocation>
</comment>
<dbReference type="SUPFAM" id="SSF53335">
    <property type="entry name" value="S-adenosyl-L-methionine-dependent methyltransferases"/>
    <property type="match status" value="1"/>
</dbReference>
<organism evidence="8 9">
    <name type="scientific">Saponaria officinalis</name>
    <name type="common">Common soapwort</name>
    <name type="synonym">Lychnis saponaria</name>
    <dbReference type="NCBI Taxonomy" id="3572"/>
    <lineage>
        <taxon>Eukaryota</taxon>
        <taxon>Viridiplantae</taxon>
        <taxon>Streptophyta</taxon>
        <taxon>Embryophyta</taxon>
        <taxon>Tracheophyta</taxon>
        <taxon>Spermatophyta</taxon>
        <taxon>Magnoliopsida</taxon>
        <taxon>eudicotyledons</taxon>
        <taxon>Gunneridae</taxon>
        <taxon>Pentapetalae</taxon>
        <taxon>Caryophyllales</taxon>
        <taxon>Caryophyllaceae</taxon>
        <taxon>Caryophylleae</taxon>
        <taxon>Saponaria</taxon>
    </lineage>
</organism>
<dbReference type="EMBL" id="JBDFQZ010000001">
    <property type="protein sequence ID" value="KAK9757757.1"/>
    <property type="molecule type" value="Genomic_DNA"/>
</dbReference>
<dbReference type="Gene3D" id="3.40.50.150">
    <property type="entry name" value="Vaccinia Virus protein VP39"/>
    <property type="match status" value="1"/>
</dbReference>
<dbReference type="InterPro" id="IPR007213">
    <property type="entry name" value="Ppm1/Ppm2/Tcmp"/>
</dbReference>
<name>A0AAW1NGP3_SAPOF</name>
<comment type="similarity">
    <text evidence="2 6">Belongs to the methyltransferase superfamily. LCMT family.</text>
</comment>
<dbReference type="GO" id="GO:0016020">
    <property type="term" value="C:membrane"/>
    <property type="evidence" value="ECO:0007669"/>
    <property type="project" value="UniProtKB-SubCell"/>
</dbReference>
<dbReference type="InterPro" id="IPR029063">
    <property type="entry name" value="SAM-dependent_MTases_sf"/>
</dbReference>
<gene>
    <name evidence="8" type="ORF">RND81_01G184200</name>
</gene>
<keyword evidence="3 6" id="KW-0489">Methyltransferase</keyword>
<dbReference type="PIRSF" id="PIRSF016305">
    <property type="entry name" value="LCM_mtfrase"/>
    <property type="match status" value="1"/>
</dbReference>
<dbReference type="GO" id="GO:0005737">
    <property type="term" value="C:cytoplasm"/>
    <property type="evidence" value="ECO:0007669"/>
    <property type="project" value="UniProtKB-SubCell"/>
</dbReference>
<dbReference type="FunFam" id="3.40.50.150:FF:000092">
    <property type="entry name" value="Leucine carboxyl methyltransferase 1"/>
    <property type="match status" value="1"/>
</dbReference>
<evidence type="ECO:0000313" key="9">
    <source>
        <dbReference type="Proteomes" id="UP001443914"/>
    </source>
</evidence>
<dbReference type="GO" id="GO:0018423">
    <property type="term" value="F:protein C-terminal leucine carboxyl O-methyltransferase activity"/>
    <property type="evidence" value="ECO:0007669"/>
    <property type="project" value="UniProtKB-EC"/>
</dbReference>
<evidence type="ECO:0000256" key="4">
    <source>
        <dbReference type="ARBA" id="ARBA00022679"/>
    </source>
</evidence>
<dbReference type="Proteomes" id="UP001443914">
    <property type="component" value="Unassembled WGS sequence"/>
</dbReference>
<feature type="binding site" evidence="7">
    <location>
        <position position="190"/>
    </location>
    <ligand>
        <name>S-adenosyl-L-methionine</name>
        <dbReference type="ChEBI" id="CHEBI:59789"/>
    </ligand>
</feature>
<evidence type="ECO:0000256" key="3">
    <source>
        <dbReference type="ARBA" id="ARBA00022603"/>
    </source>
</evidence>
<dbReference type="PANTHER" id="PTHR13600:SF21">
    <property type="entry name" value="LEUCINE CARBOXYL METHYLTRANSFERASE 1"/>
    <property type="match status" value="1"/>
</dbReference>
<evidence type="ECO:0000256" key="1">
    <source>
        <dbReference type="ARBA" id="ARBA00000724"/>
    </source>
</evidence>
<keyword evidence="9" id="KW-1185">Reference proteome</keyword>
<reference evidence="8" key="1">
    <citation type="submission" date="2024-03" db="EMBL/GenBank/DDBJ databases">
        <title>WGS assembly of Saponaria officinalis var. Norfolk2.</title>
        <authorList>
            <person name="Jenkins J."/>
            <person name="Shu S."/>
            <person name="Grimwood J."/>
            <person name="Barry K."/>
            <person name="Goodstein D."/>
            <person name="Schmutz J."/>
            <person name="Leebens-Mack J."/>
            <person name="Osbourn A."/>
        </authorList>
    </citation>
    <scope>NUCLEOTIDE SEQUENCE [LARGE SCALE GENOMIC DNA]</scope>
    <source>
        <strain evidence="8">JIC</strain>
    </source>
</reference>
<dbReference type="Pfam" id="PF04072">
    <property type="entry name" value="LCM"/>
    <property type="match status" value="1"/>
</dbReference>
<proteinExistence type="inferred from homology"/>
<feature type="binding site" evidence="7">
    <location>
        <position position="93"/>
    </location>
    <ligand>
        <name>S-adenosyl-L-methionine</name>
        <dbReference type="ChEBI" id="CHEBI:59789"/>
    </ligand>
</feature>
<protein>
    <recommendedName>
        <fullName evidence="6">Leucine carboxyl methyltransferase 1 homolog</fullName>
        <ecNumber evidence="6">2.1.1.233</ecNumber>
    </recommendedName>
</protein>
<dbReference type="GO" id="GO:0009966">
    <property type="term" value="P:regulation of signal transduction"/>
    <property type="evidence" value="ECO:0007669"/>
    <property type="project" value="UniProtKB-ARBA"/>
</dbReference>
<evidence type="ECO:0000256" key="5">
    <source>
        <dbReference type="ARBA" id="ARBA00022691"/>
    </source>
</evidence>
<keyword evidence="6" id="KW-0963">Cytoplasm</keyword>
<evidence type="ECO:0000256" key="2">
    <source>
        <dbReference type="ARBA" id="ARBA00010703"/>
    </source>
</evidence>
<dbReference type="InterPro" id="IPR016651">
    <property type="entry name" value="LCMT1"/>
</dbReference>
<dbReference type="PANTHER" id="PTHR13600">
    <property type="entry name" value="LEUCINE CARBOXYL METHYLTRANSFERASE"/>
    <property type="match status" value="1"/>
</dbReference>
<evidence type="ECO:0000256" key="7">
    <source>
        <dbReference type="PIRSR" id="PIRSR016305-1"/>
    </source>
</evidence>
<keyword evidence="4 6" id="KW-0808">Transferase</keyword>
<feature type="binding site" evidence="7">
    <location>
        <position position="61"/>
    </location>
    <ligand>
        <name>S-adenosyl-L-methionine</name>
        <dbReference type="ChEBI" id="CHEBI:59789"/>
    </ligand>
</feature>
<comment type="function">
    <text evidence="6">Involved in brassinosteroid (BR) signaling.</text>
</comment>
<evidence type="ECO:0000256" key="6">
    <source>
        <dbReference type="PIRNR" id="PIRNR016305"/>
    </source>
</evidence>
<sequence length="345" mass="39223">MATNSTDSRSNTVAVQATNDDASASKLSCVKKGYMKDDYVHFFVRRPVRRSPIINRGYFARYAAVRQLLNQFLESGAQTGQCGHDKKQVLSLGAGFDTTYFQLQEEGKAPHLYVELDFKEVTSKKAGLIEIHNELREKVGVGASISPDNGEVHGDHYKLLPVDLRDVQKLNDIMALANLDPSLPTFIIAECVLIYLDPDSTRSIVGWASKTFSTAIFVLYEQIHPDDAFGEQMMRNLESRGCGLLSIHATPTLEAKEKLFLDQGWQRATAWDMLRVYSEFVDQREKRRIEPLELFDEFEEWYMMQEHYCVAYAINNALGIFHDFGFQANNKQMSPTARRPKSSQK</sequence>
<dbReference type="EC" id="2.1.1.233" evidence="6"/>
<feature type="binding site" evidence="7">
    <location>
        <begin position="163"/>
        <end position="164"/>
    </location>
    <ligand>
        <name>S-adenosyl-L-methionine</name>
        <dbReference type="ChEBI" id="CHEBI:59789"/>
    </ligand>
</feature>
<accession>A0AAW1NGP3</accession>
<comment type="caution">
    <text evidence="8">The sequence shown here is derived from an EMBL/GenBank/DDBJ whole genome shotgun (WGS) entry which is preliminary data.</text>
</comment>